<evidence type="ECO:0000313" key="2">
    <source>
        <dbReference type="Proteomes" id="UP001159427"/>
    </source>
</evidence>
<comment type="caution">
    <text evidence="1">The sequence shown here is derived from an EMBL/GenBank/DDBJ whole genome shotgun (WGS) entry which is preliminary data.</text>
</comment>
<evidence type="ECO:0000313" key="1">
    <source>
        <dbReference type="EMBL" id="CAH3168800.1"/>
    </source>
</evidence>
<name>A0ABN8QRA4_9CNID</name>
<sequence length="160" mass="18157">MLLSEKRCHSLFIRPFTASDREELHSQKMNVHEDSHDSENGENASILPPTLWNDSINGHYSESEAVRKALALSIEESRQTTHVNISCSTDVSLPVTPKKSCKDRCEPHAIVVSDGMVRKIYLIWHKSFVNIKMVPTINKCFKVANYGFHYYQSSSVAYIG</sequence>
<accession>A0ABN8QRA4</accession>
<protein>
    <submittedName>
        <fullName evidence="1">Uncharacterized protein</fullName>
    </submittedName>
</protein>
<dbReference type="Proteomes" id="UP001159427">
    <property type="component" value="Unassembled WGS sequence"/>
</dbReference>
<proteinExistence type="predicted"/>
<gene>
    <name evidence="1" type="ORF">PEVE_00006645</name>
</gene>
<keyword evidence="2" id="KW-1185">Reference proteome</keyword>
<reference evidence="1 2" key="1">
    <citation type="submission" date="2022-05" db="EMBL/GenBank/DDBJ databases">
        <authorList>
            <consortium name="Genoscope - CEA"/>
            <person name="William W."/>
        </authorList>
    </citation>
    <scope>NUCLEOTIDE SEQUENCE [LARGE SCALE GENOMIC DNA]</scope>
</reference>
<organism evidence="1 2">
    <name type="scientific">Porites evermanni</name>
    <dbReference type="NCBI Taxonomy" id="104178"/>
    <lineage>
        <taxon>Eukaryota</taxon>
        <taxon>Metazoa</taxon>
        <taxon>Cnidaria</taxon>
        <taxon>Anthozoa</taxon>
        <taxon>Hexacorallia</taxon>
        <taxon>Scleractinia</taxon>
        <taxon>Fungiina</taxon>
        <taxon>Poritidae</taxon>
        <taxon>Porites</taxon>
    </lineage>
</organism>
<dbReference type="EMBL" id="CALNXI010001431">
    <property type="protein sequence ID" value="CAH3168800.1"/>
    <property type="molecule type" value="Genomic_DNA"/>
</dbReference>